<name>A0ACB7TT56_DIOAL</name>
<reference evidence="2" key="1">
    <citation type="journal article" date="2022" name="Nat. Commun.">
        <title>Chromosome evolution and the genetic basis of agronomically important traits in greater yam.</title>
        <authorList>
            <person name="Bredeson J.V."/>
            <person name="Lyons J.B."/>
            <person name="Oniyinde I.O."/>
            <person name="Okereke N.R."/>
            <person name="Kolade O."/>
            <person name="Nnabue I."/>
            <person name="Nwadili C.O."/>
            <person name="Hribova E."/>
            <person name="Parker M."/>
            <person name="Nwogha J."/>
            <person name="Shu S."/>
            <person name="Carlson J."/>
            <person name="Kariba R."/>
            <person name="Muthemba S."/>
            <person name="Knop K."/>
            <person name="Barton G.J."/>
            <person name="Sherwood A.V."/>
            <person name="Lopez-Montes A."/>
            <person name="Asiedu R."/>
            <person name="Jamnadass R."/>
            <person name="Muchugi A."/>
            <person name="Goodstein D."/>
            <person name="Egesi C.N."/>
            <person name="Featherston J."/>
            <person name="Asfaw A."/>
            <person name="Simpson G.G."/>
            <person name="Dolezel J."/>
            <person name="Hendre P.S."/>
            <person name="Van Deynze A."/>
            <person name="Kumar P.L."/>
            <person name="Obidiegwu J.E."/>
            <person name="Bhattacharjee R."/>
            <person name="Rokhsar D.S."/>
        </authorList>
    </citation>
    <scope>NUCLEOTIDE SEQUENCE [LARGE SCALE GENOMIC DNA]</scope>
    <source>
        <strain evidence="2">cv. TDa95/00328</strain>
    </source>
</reference>
<protein>
    <submittedName>
        <fullName evidence="1">Uncharacterized protein</fullName>
    </submittedName>
</protein>
<gene>
    <name evidence="1" type="ORF">IHE45_20G021200</name>
</gene>
<sequence>MGEYVSRGNCDGDDLKINSPIWCQRGSTQFVGKAQWRSAIRDELGDRRPRSGERALEMDEVLTTGDVSSSLPAATAGTTSAPVPPSNLPLVSAFLAFSIAQFLKLFTTWFKEKRWDSRRLVGSGGMPSSHSATVTALAMAIGLQEGTGASSFAIAVILASIVMYDATGIRLHAGRQAELLNQIVCELPPEHPLSNNRPLREPLGHTPLQVFAGAVLGCVVSYLIRNSV</sequence>
<accession>A0ACB7TT56</accession>
<dbReference type="Proteomes" id="UP000827976">
    <property type="component" value="Chromosome 20"/>
</dbReference>
<evidence type="ECO:0000313" key="1">
    <source>
        <dbReference type="EMBL" id="KAH7650872.1"/>
    </source>
</evidence>
<evidence type="ECO:0000313" key="2">
    <source>
        <dbReference type="Proteomes" id="UP000827976"/>
    </source>
</evidence>
<comment type="caution">
    <text evidence="1">The sequence shown here is derived from an EMBL/GenBank/DDBJ whole genome shotgun (WGS) entry which is preliminary data.</text>
</comment>
<proteinExistence type="predicted"/>
<keyword evidence="2" id="KW-1185">Reference proteome</keyword>
<organism evidence="1 2">
    <name type="scientific">Dioscorea alata</name>
    <name type="common">Purple yam</name>
    <dbReference type="NCBI Taxonomy" id="55571"/>
    <lineage>
        <taxon>Eukaryota</taxon>
        <taxon>Viridiplantae</taxon>
        <taxon>Streptophyta</taxon>
        <taxon>Embryophyta</taxon>
        <taxon>Tracheophyta</taxon>
        <taxon>Spermatophyta</taxon>
        <taxon>Magnoliopsida</taxon>
        <taxon>Liliopsida</taxon>
        <taxon>Dioscoreales</taxon>
        <taxon>Dioscoreaceae</taxon>
        <taxon>Dioscorea</taxon>
    </lineage>
</organism>
<dbReference type="EMBL" id="CM037030">
    <property type="protein sequence ID" value="KAH7650872.1"/>
    <property type="molecule type" value="Genomic_DNA"/>
</dbReference>